<feature type="region of interest" description="Disordered" evidence="1">
    <location>
        <begin position="75"/>
        <end position="147"/>
    </location>
</feature>
<proteinExistence type="predicted"/>
<keyword evidence="2" id="KW-0472">Membrane</keyword>
<protein>
    <submittedName>
        <fullName evidence="3">Uncharacterized protein</fullName>
    </submittedName>
</protein>
<organism evidence="3">
    <name type="scientific">viral metagenome</name>
    <dbReference type="NCBI Taxonomy" id="1070528"/>
    <lineage>
        <taxon>unclassified sequences</taxon>
        <taxon>metagenomes</taxon>
        <taxon>organismal metagenomes</taxon>
    </lineage>
</organism>
<keyword evidence="2" id="KW-1133">Transmembrane helix</keyword>
<dbReference type="AlphaFoldDB" id="A0A6C0APZ6"/>
<accession>A0A6C0APZ6</accession>
<dbReference type="EMBL" id="MN740760">
    <property type="protein sequence ID" value="QHS81838.1"/>
    <property type="molecule type" value="Genomic_DNA"/>
</dbReference>
<keyword evidence="2" id="KW-0812">Transmembrane</keyword>
<reference evidence="3" key="1">
    <citation type="journal article" date="2020" name="Nature">
        <title>Giant virus diversity and host interactions through global metagenomics.</title>
        <authorList>
            <person name="Schulz F."/>
            <person name="Roux S."/>
            <person name="Paez-Espino D."/>
            <person name="Jungbluth S."/>
            <person name="Walsh D.A."/>
            <person name="Denef V.J."/>
            <person name="McMahon K.D."/>
            <person name="Konstantinidis K.T."/>
            <person name="Eloe-Fadrosh E.A."/>
            <person name="Kyrpides N.C."/>
            <person name="Woyke T."/>
        </authorList>
    </citation>
    <scope>NUCLEOTIDE SEQUENCE</scope>
    <source>
        <strain evidence="3">GVMAG-S-1101164-72</strain>
    </source>
</reference>
<feature type="transmembrane region" description="Helical" evidence="2">
    <location>
        <begin position="42"/>
        <end position="64"/>
    </location>
</feature>
<feature type="transmembrane region" description="Helical" evidence="2">
    <location>
        <begin position="12"/>
        <end position="30"/>
    </location>
</feature>
<name>A0A6C0APZ6_9ZZZZ</name>
<evidence type="ECO:0000256" key="1">
    <source>
        <dbReference type="SAM" id="MobiDB-lite"/>
    </source>
</evidence>
<evidence type="ECO:0000256" key="2">
    <source>
        <dbReference type="SAM" id="Phobius"/>
    </source>
</evidence>
<feature type="compositionally biased region" description="Polar residues" evidence="1">
    <location>
        <begin position="116"/>
        <end position="131"/>
    </location>
</feature>
<evidence type="ECO:0000313" key="3">
    <source>
        <dbReference type="EMBL" id="QHS81838.1"/>
    </source>
</evidence>
<feature type="compositionally biased region" description="Acidic residues" evidence="1">
    <location>
        <begin position="80"/>
        <end position="96"/>
    </location>
</feature>
<sequence length="147" mass="16419">MINMKHISPQMILSCIIGYYLLIKVAGRGLTGLFDISTLREVLYLVATICVGSYLITYVFNQLLKNMPQPKIMYGVSEPIQEDESEQEEEEDDSSDSDYVPPKTRSRRRPEPVAATNPTSDATATPEATSDTTREILDPDTTFPTPL</sequence>